<dbReference type="PANTHER" id="PTHR47151:SF2">
    <property type="entry name" value="AMINO ACID BINDING PROTEIN"/>
    <property type="match status" value="1"/>
</dbReference>
<dbReference type="InterPro" id="IPR028082">
    <property type="entry name" value="Peripla_BP_I"/>
</dbReference>
<keyword evidence="2" id="KW-0813">Transport</keyword>
<dbReference type="InterPro" id="IPR028081">
    <property type="entry name" value="Leu-bd"/>
</dbReference>
<evidence type="ECO:0000256" key="4">
    <source>
        <dbReference type="ARBA" id="ARBA00022970"/>
    </source>
</evidence>
<dbReference type="KEGG" id="lyk:FLP23_04230"/>
<dbReference type="GO" id="GO:0006865">
    <property type="term" value="P:amino acid transport"/>
    <property type="evidence" value="ECO:0007669"/>
    <property type="project" value="UniProtKB-KW"/>
</dbReference>
<evidence type="ECO:0000256" key="1">
    <source>
        <dbReference type="ARBA" id="ARBA00010062"/>
    </source>
</evidence>
<dbReference type="Pfam" id="PF13458">
    <property type="entry name" value="Peripla_BP_6"/>
    <property type="match status" value="1"/>
</dbReference>
<dbReference type="InterPro" id="IPR000709">
    <property type="entry name" value="Leu_Ile_Val-bd"/>
</dbReference>
<keyword evidence="3 5" id="KW-0732">Signal</keyword>
<dbReference type="EMBL" id="CP043504">
    <property type="protein sequence ID" value="QEO09287.1"/>
    <property type="molecule type" value="Genomic_DNA"/>
</dbReference>
<evidence type="ECO:0000256" key="3">
    <source>
        <dbReference type="ARBA" id="ARBA00022729"/>
    </source>
</evidence>
<dbReference type="PROSITE" id="PS51257">
    <property type="entry name" value="PROKAR_LIPOPROTEIN"/>
    <property type="match status" value="1"/>
</dbReference>
<comment type="similarity">
    <text evidence="1">Belongs to the leucine-binding protein family.</text>
</comment>
<dbReference type="RefSeq" id="WP_149324711.1">
    <property type="nucleotide sequence ID" value="NZ_CP043504.1"/>
</dbReference>
<dbReference type="PANTHER" id="PTHR47151">
    <property type="entry name" value="LEU/ILE/VAL-BINDING ABC TRANSPORTER SUBUNIT"/>
    <property type="match status" value="1"/>
</dbReference>
<feature type="chain" id="PRO_5038447268" evidence="5">
    <location>
        <begin position="24"/>
        <end position="383"/>
    </location>
</feature>
<reference evidence="7 8" key="1">
    <citation type="submission" date="2019-09" db="EMBL/GenBank/DDBJ databases">
        <title>Genome sequencing of strain KACC 19322.</title>
        <authorList>
            <person name="Heo J."/>
            <person name="Kim S.-J."/>
            <person name="Kim J.-S."/>
            <person name="Hong S.-B."/>
            <person name="Kwon S.-W."/>
        </authorList>
    </citation>
    <scope>NUCLEOTIDE SEQUENCE [LARGE SCALE GENOMIC DNA]</scope>
    <source>
        <strain evidence="7 8">KACC 19322</strain>
    </source>
</reference>
<evidence type="ECO:0000313" key="7">
    <source>
        <dbReference type="EMBL" id="QEO09287.1"/>
    </source>
</evidence>
<feature type="domain" description="Leucine-binding protein" evidence="6">
    <location>
        <begin position="43"/>
        <end position="372"/>
    </location>
</feature>
<protein>
    <submittedName>
        <fullName evidence="7">Branched-chain amino acid ABC transporter substrate-binding protein</fullName>
    </submittedName>
</protein>
<dbReference type="PRINTS" id="PR00337">
    <property type="entry name" value="LEUILEVALBP"/>
</dbReference>
<accession>A0A5C1Y8L9</accession>
<dbReference type="AlphaFoldDB" id="A0A5C1Y8L9"/>
<dbReference type="Gene3D" id="3.40.50.2300">
    <property type="match status" value="2"/>
</dbReference>
<organism evidence="7 8">
    <name type="scientific">Protaetiibacter larvae</name>
    <dbReference type="NCBI Taxonomy" id="2592654"/>
    <lineage>
        <taxon>Bacteria</taxon>
        <taxon>Bacillati</taxon>
        <taxon>Actinomycetota</taxon>
        <taxon>Actinomycetes</taxon>
        <taxon>Micrococcales</taxon>
        <taxon>Microbacteriaceae</taxon>
        <taxon>Protaetiibacter</taxon>
    </lineage>
</organism>
<dbReference type="OrthoDB" id="9772589at2"/>
<evidence type="ECO:0000259" key="6">
    <source>
        <dbReference type="Pfam" id="PF13458"/>
    </source>
</evidence>
<dbReference type="SUPFAM" id="SSF53822">
    <property type="entry name" value="Periplasmic binding protein-like I"/>
    <property type="match status" value="1"/>
</dbReference>
<sequence length="383" mass="38976">MKGFKKASIVAAIGVSAALILTACGTTGGDGGGGDGGKSGETFKIAYQGPLSGDNAAYGTYATAGIEVALADYKKAYPDGPNVEVVYGDSQGDPAQAPAIATDFINDEALLGVTGPAFSGETNATGPAYAEAGLVTVSMSATNPTLSENGWATFHRVVAPDSAQGPAAAALMTNTLGYTKVYLVDDSSDYGVGLGDQIKATLGDVLIGSDKVQVGDTDFSATVTKVKDSGAEAIYYAGYAPEAALFLKQLRDGGYEGVFLSGDGTVDAAFLTAGDFTEGSILTFPGILDAGDEFTAKWEALSGDKGEIGAYTLEAYDAAWVLLSGIGEGNTTRADLLKWVNAYDADGLTKHIKFTSTGEIDGASGVYYYTVEGGKTVLGGPAE</sequence>
<evidence type="ECO:0000256" key="2">
    <source>
        <dbReference type="ARBA" id="ARBA00022448"/>
    </source>
</evidence>
<name>A0A5C1Y8L9_9MICO</name>
<proteinExistence type="inferred from homology"/>
<dbReference type="Proteomes" id="UP000322159">
    <property type="component" value="Chromosome"/>
</dbReference>
<dbReference type="CDD" id="cd06342">
    <property type="entry name" value="PBP1_ABC_LIVBP-like"/>
    <property type="match status" value="1"/>
</dbReference>
<evidence type="ECO:0000256" key="5">
    <source>
        <dbReference type="SAM" id="SignalP"/>
    </source>
</evidence>
<keyword evidence="4" id="KW-0029">Amino-acid transport</keyword>
<feature type="signal peptide" evidence="5">
    <location>
        <begin position="1"/>
        <end position="23"/>
    </location>
</feature>
<keyword evidence="8" id="KW-1185">Reference proteome</keyword>
<gene>
    <name evidence="7" type="ORF">FLP23_04230</name>
</gene>
<evidence type="ECO:0000313" key="8">
    <source>
        <dbReference type="Proteomes" id="UP000322159"/>
    </source>
</evidence>